<evidence type="ECO:0000256" key="11">
    <source>
        <dbReference type="ARBA" id="ARBA00044535"/>
    </source>
</evidence>
<evidence type="ECO:0000256" key="4">
    <source>
        <dbReference type="ARBA" id="ARBA00022801"/>
    </source>
</evidence>
<evidence type="ECO:0000256" key="12">
    <source>
        <dbReference type="ARBA" id="ARBA00044550"/>
    </source>
</evidence>
<organism evidence="15 16">
    <name type="scientific">Longimicrobium terrae</name>
    <dbReference type="NCBI Taxonomy" id="1639882"/>
    <lineage>
        <taxon>Bacteria</taxon>
        <taxon>Pseudomonadati</taxon>
        <taxon>Gemmatimonadota</taxon>
        <taxon>Longimicrobiia</taxon>
        <taxon>Longimicrobiales</taxon>
        <taxon>Longimicrobiaceae</taxon>
        <taxon>Longimicrobium</taxon>
    </lineage>
</organism>
<evidence type="ECO:0000256" key="8">
    <source>
        <dbReference type="ARBA" id="ARBA00023235"/>
    </source>
</evidence>
<dbReference type="SMART" id="SM00487">
    <property type="entry name" value="DEXDc"/>
    <property type="match status" value="1"/>
</dbReference>
<dbReference type="GO" id="GO:0005694">
    <property type="term" value="C:chromosome"/>
    <property type="evidence" value="ECO:0007669"/>
    <property type="project" value="TreeGrafter"/>
</dbReference>
<dbReference type="PROSITE" id="PS51194">
    <property type="entry name" value="HELICASE_CTER"/>
    <property type="match status" value="1"/>
</dbReference>
<evidence type="ECO:0000256" key="5">
    <source>
        <dbReference type="ARBA" id="ARBA00022806"/>
    </source>
</evidence>
<dbReference type="GO" id="GO:0009378">
    <property type="term" value="F:four-way junction helicase activity"/>
    <property type="evidence" value="ECO:0007669"/>
    <property type="project" value="TreeGrafter"/>
</dbReference>
<dbReference type="InterPro" id="IPR032284">
    <property type="entry name" value="RecQ_Zn-bd"/>
</dbReference>
<dbReference type="InterPro" id="IPR011545">
    <property type="entry name" value="DEAD/DEAH_box_helicase_dom"/>
</dbReference>
<dbReference type="InterPro" id="IPR002464">
    <property type="entry name" value="DNA/RNA_helicase_DEAH_CS"/>
</dbReference>
<dbReference type="NCBIfam" id="TIGR00614">
    <property type="entry name" value="recQ_fam"/>
    <property type="match status" value="1"/>
</dbReference>
<comment type="catalytic activity">
    <reaction evidence="9">
        <text>Couples ATP hydrolysis with the unwinding of duplex DNA by translocating in the 3'-5' direction.</text>
        <dbReference type="EC" id="5.6.2.4"/>
    </reaction>
</comment>
<dbReference type="InterPro" id="IPR036388">
    <property type="entry name" value="WH-like_DNA-bd_sf"/>
</dbReference>
<proteinExistence type="inferred from homology"/>
<dbReference type="Pfam" id="PF16124">
    <property type="entry name" value="RecQ_Zn_bind"/>
    <property type="match status" value="1"/>
</dbReference>
<evidence type="ECO:0000256" key="6">
    <source>
        <dbReference type="ARBA" id="ARBA00022840"/>
    </source>
</evidence>
<protein>
    <recommendedName>
        <fullName evidence="11">ATP-dependent DNA helicase RecQ</fullName>
        <ecNumber evidence="10">5.6.2.4</ecNumber>
    </recommendedName>
    <alternativeName>
        <fullName evidence="12">DNA 3'-5' helicase RecQ</fullName>
    </alternativeName>
</protein>
<evidence type="ECO:0000259" key="13">
    <source>
        <dbReference type="PROSITE" id="PS51192"/>
    </source>
</evidence>
<dbReference type="Proteomes" id="UP000582837">
    <property type="component" value="Unassembled WGS sequence"/>
</dbReference>
<dbReference type="GO" id="GO:0016787">
    <property type="term" value="F:hydrolase activity"/>
    <property type="evidence" value="ECO:0007669"/>
    <property type="project" value="UniProtKB-KW"/>
</dbReference>
<evidence type="ECO:0000256" key="3">
    <source>
        <dbReference type="ARBA" id="ARBA00022741"/>
    </source>
</evidence>
<evidence type="ECO:0000313" key="15">
    <source>
        <dbReference type="EMBL" id="MBB6073785.1"/>
    </source>
</evidence>
<dbReference type="AlphaFoldDB" id="A0A841H688"/>
<dbReference type="InterPro" id="IPR027417">
    <property type="entry name" value="P-loop_NTPase"/>
</dbReference>
<feature type="domain" description="Helicase ATP-binding" evidence="13">
    <location>
        <begin position="33"/>
        <end position="201"/>
    </location>
</feature>
<dbReference type="GO" id="GO:0005524">
    <property type="term" value="F:ATP binding"/>
    <property type="evidence" value="ECO:0007669"/>
    <property type="project" value="UniProtKB-KW"/>
</dbReference>
<keyword evidence="2" id="KW-0479">Metal-binding</keyword>
<accession>A0A841H688</accession>
<dbReference type="GO" id="GO:0006310">
    <property type="term" value="P:DNA recombination"/>
    <property type="evidence" value="ECO:0007669"/>
    <property type="project" value="InterPro"/>
</dbReference>
<dbReference type="InterPro" id="IPR004589">
    <property type="entry name" value="DNA_helicase_ATP-dep_RecQ"/>
</dbReference>
<keyword evidence="6" id="KW-0067">ATP-binding</keyword>
<evidence type="ECO:0000259" key="14">
    <source>
        <dbReference type="PROSITE" id="PS51194"/>
    </source>
</evidence>
<dbReference type="CDD" id="cd17920">
    <property type="entry name" value="DEXHc_RecQ"/>
    <property type="match status" value="1"/>
</dbReference>
<dbReference type="GO" id="GO:0043138">
    <property type="term" value="F:3'-5' DNA helicase activity"/>
    <property type="evidence" value="ECO:0007669"/>
    <property type="project" value="UniProtKB-EC"/>
</dbReference>
<evidence type="ECO:0000256" key="9">
    <source>
        <dbReference type="ARBA" id="ARBA00034617"/>
    </source>
</evidence>
<dbReference type="GO" id="GO:0006281">
    <property type="term" value="P:DNA repair"/>
    <property type="evidence" value="ECO:0007669"/>
    <property type="project" value="TreeGrafter"/>
</dbReference>
<dbReference type="FunFam" id="3.40.50.300:FF:001389">
    <property type="entry name" value="ATP-dependent DNA helicase RecQ"/>
    <property type="match status" value="1"/>
</dbReference>
<dbReference type="PROSITE" id="PS00690">
    <property type="entry name" value="DEAH_ATP_HELICASE"/>
    <property type="match status" value="1"/>
</dbReference>
<feature type="domain" description="Helicase C-terminal" evidence="14">
    <location>
        <begin position="228"/>
        <end position="380"/>
    </location>
</feature>
<keyword evidence="4 15" id="KW-0378">Hydrolase</keyword>
<dbReference type="SUPFAM" id="SSF52540">
    <property type="entry name" value="P-loop containing nucleoside triphosphate hydrolases"/>
    <property type="match status" value="1"/>
</dbReference>
<dbReference type="InterPro" id="IPR014001">
    <property type="entry name" value="Helicase_ATP-bd"/>
</dbReference>
<dbReference type="PANTHER" id="PTHR13710">
    <property type="entry name" value="DNA HELICASE RECQ FAMILY MEMBER"/>
    <property type="match status" value="1"/>
</dbReference>
<evidence type="ECO:0000256" key="2">
    <source>
        <dbReference type="ARBA" id="ARBA00022723"/>
    </source>
</evidence>
<name>A0A841H688_9BACT</name>
<dbReference type="Gene3D" id="1.10.10.10">
    <property type="entry name" value="Winged helix-like DNA-binding domain superfamily/Winged helix DNA-binding domain"/>
    <property type="match status" value="1"/>
</dbReference>
<dbReference type="InterPro" id="IPR001650">
    <property type="entry name" value="Helicase_C-like"/>
</dbReference>
<dbReference type="Pfam" id="PF00270">
    <property type="entry name" value="DEAD"/>
    <property type="match status" value="1"/>
</dbReference>
<keyword evidence="8" id="KW-0413">Isomerase</keyword>
<dbReference type="EMBL" id="JACHIA010000029">
    <property type="protein sequence ID" value="MBB6073785.1"/>
    <property type="molecule type" value="Genomic_DNA"/>
</dbReference>
<dbReference type="Pfam" id="PF00271">
    <property type="entry name" value="Helicase_C"/>
    <property type="match status" value="1"/>
</dbReference>
<comment type="caution">
    <text evidence="15">The sequence shown here is derived from an EMBL/GenBank/DDBJ whole genome shotgun (WGS) entry which is preliminary data.</text>
</comment>
<dbReference type="GO" id="GO:0046872">
    <property type="term" value="F:metal ion binding"/>
    <property type="evidence" value="ECO:0007669"/>
    <property type="project" value="UniProtKB-KW"/>
</dbReference>
<keyword evidence="16" id="KW-1185">Reference proteome</keyword>
<gene>
    <name evidence="15" type="ORF">HNQ61_005463</name>
</gene>
<reference evidence="15 16" key="1">
    <citation type="submission" date="2020-08" db="EMBL/GenBank/DDBJ databases">
        <title>Genomic Encyclopedia of Type Strains, Phase IV (KMG-IV): sequencing the most valuable type-strain genomes for metagenomic binning, comparative biology and taxonomic classification.</title>
        <authorList>
            <person name="Goeker M."/>
        </authorList>
    </citation>
    <scope>NUCLEOTIDE SEQUENCE [LARGE SCALE GENOMIC DNA]</scope>
    <source>
        <strain evidence="15 16">DSM 29007</strain>
    </source>
</reference>
<dbReference type="EC" id="5.6.2.4" evidence="10"/>
<dbReference type="GO" id="GO:0003677">
    <property type="term" value="F:DNA binding"/>
    <property type="evidence" value="ECO:0007669"/>
    <property type="project" value="UniProtKB-KW"/>
</dbReference>
<keyword evidence="3" id="KW-0547">Nucleotide-binding</keyword>
<dbReference type="GO" id="GO:0005737">
    <property type="term" value="C:cytoplasm"/>
    <property type="evidence" value="ECO:0007669"/>
    <property type="project" value="TreeGrafter"/>
</dbReference>
<evidence type="ECO:0000256" key="7">
    <source>
        <dbReference type="ARBA" id="ARBA00023125"/>
    </source>
</evidence>
<dbReference type="RefSeq" id="WP_205761561.1">
    <property type="nucleotide sequence ID" value="NZ_JABDTL010000001.1"/>
</dbReference>
<dbReference type="PANTHER" id="PTHR13710:SF105">
    <property type="entry name" value="ATP-DEPENDENT DNA HELICASE Q1"/>
    <property type="match status" value="1"/>
</dbReference>
<evidence type="ECO:0000256" key="1">
    <source>
        <dbReference type="ARBA" id="ARBA00005446"/>
    </source>
</evidence>
<keyword evidence="7" id="KW-0238">DNA-binding</keyword>
<dbReference type="SMART" id="SM00490">
    <property type="entry name" value="HELICc"/>
    <property type="match status" value="1"/>
</dbReference>
<comment type="similarity">
    <text evidence="1">Belongs to the helicase family. RecQ subfamily.</text>
</comment>
<evidence type="ECO:0000256" key="10">
    <source>
        <dbReference type="ARBA" id="ARBA00034808"/>
    </source>
</evidence>
<dbReference type="PROSITE" id="PS51192">
    <property type="entry name" value="HELICASE_ATP_BIND_1"/>
    <property type="match status" value="1"/>
</dbReference>
<dbReference type="Gene3D" id="3.40.50.300">
    <property type="entry name" value="P-loop containing nucleotide triphosphate hydrolases"/>
    <property type="match status" value="2"/>
</dbReference>
<keyword evidence="5 15" id="KW-0347">Helicase</keyword>
<sequence length="566" mass="63344">MAASVKGAGDDLALALRQHFDLAGFRPGQEETIRAVLDGRDAIVVLPTGAGKSLIYQLPALLLPGLTVVVSPLIALMKDQTDKLDELGVEAWTINSAQSAGETRAAREAVESGDGKILYVTPERFRDREFFELLLERKVSLFVVDEAHCVSQWGHDFRPDYMMLGSIAERLGRPPVLAVTATASPDVRIDVAKQLRMKDPFTWVGDLIRPNLFLEVLPTVNEAEKDAALEHVLRRSEGTGIIYVATVKEAERLYEEFGKRRELALYHGKLPAKERHEAQDRFMSGEAKAVIATNAFGLGIDKPDIRFIVHYHFPGSLESYYQEAGRAGRDGEPSRCVILYREEDRGVQGYFLGGKYPDLDEAIAVARVVNRMPMEEKRALDEIAEMAEVPRRKARIVMTLLKRHGMMREHRGGFWERLVPDVAAADLSKELLDYEDRRATDRKKLDDMVRYCRTAKCRTRMILEYFGEVSDADWTCGHCDNCVETDPSSVVATTPRAEKPGIPEGYTFPDLHTSDVDHALLGSGDEVRHETYGEGLVLAINGDRAEVDFAGHGTRMIKTDFLIRID</sequence>
<evidence type="ECO:0000313" key="16">
    <source>
        <dbReference type="Proteomes" id="UP000582837"/>
    </source>
</evidence>